<gene>
    <name evidence="6" type="ORF">PCASD_23573</name>
</gene>
<feature type="compositionally biased region" description="Basic and acidic residues" evidence="4">
    <location>
        <begin position="511"/>
        <end position="520"/>
    </location>
</feature>
<feature type="compositionally biased region" description="Acidic residues" evidence="4">
    <location>
        <begin position="72"/>
        <end position="99"/>
    </location>
</feature>
<dbReference type="GO" id="GO:0000462">
    <property type="term" value="P:maturation of SSU-rRNA from tricistronic rRNA transcript (SSU-rRNA, 5.8S rRNA, LSU-rRNA)"/>
    <property type="evidence" value="ECO:0007669"/>
    <property type="project" value="TreeGrafter"/>
</dbReference>
<name>A0A2N5SFH0_9BASI</name>
<evidence type="ECO:0000256" key="3">
    <source>
        <dbReference type="ARBA" id="ARBA00023242"/>
    </source>
</evidence>
<feature type="compositionally biased region" description="Basic residues" evidence="4">
    <location>
        <begin position="1"/>
        <end position="13"/>
    </location>
</feature>
<accession>A0A2N5SFH0</accession>
<keyword evidence="3" id="KW-0539">Nucleus</keyword>
<feature type="region of interest" description="Disordered" evidence="4">
    <location>
        <begin position="390"/>
        <end position="411"/>
    </location>
</feature>
<evidence type="ECO:0000256" key="4">
    <source>
        <dbReference type="SAM" id="MobiDB-lite"/>
    </source>
</evidence>
<feature type="region of interest" description="Disordered" evidence="4">
    <location>
        <begin position="428"/>
        <end position="539"/>
    </location>
</feature>
<comment type="similarity">
    <text evidence="2">Belongs to the SAS10 family.</text>
</comment>
<feature type="compositionally biased region" description="Acidic residues" evidence="4">
    <location>
        <begin position="595"/>
        <end position="619"/>
    </location>
</feature>
<comment type="subcellular location">
    <subcellularLocation>
        <location evidence="1">Nucleus</location>
    </subcellularLocation>
</comment>
<feature type="compositionally biased region" description="Polar residues" evidence="4">
    <location>
        <begin position="130"/>
        <end position="139"/>
    </location>
</feature>
<evidence type="ECO:0000259" key="5">
    <source>
        <dbReference type="Pfam" id="PF09368"/>
    </source>
</evidence>
<dbReference type="AlphaFoldDB" id="A0A2N5SFH0"/>
<evidence type="ECO:0000256" key="2">
    <source>
        <dbReference type="ARBA" id="ARBA00010979"/>
    </source>
</evidence>
<feature type="compositionally biased region" description="Basic residues" evidence="4">
    <location>
        <begin position="186"/>
        <end position="196"/>
    </location>
</feature>
<dbReference type="PANTHER" id="PTHR13237">
    <property type="entry name" value="SOMETHING ABOUT SILENCING PROTEIN 10-RELATED"/>
    <property type="match status" value="1"/>
</dbReference>
<sequence length="742" mass="83810">MARGPRNAKRPIKLKPQNFRPDSGKFDPSHSSIKRLVDWDQEEAQDEQDDFFEGLDKVSLQQTSRDTRLENDLEIPEQLLDIDDGEDDEEEGFEDQSDSETEKSKPRKQRKAKVLIDNSRKGRFGKVSSAEETQSNSTHSDVDSDENQDLMQLDHDELEAESHEDAKLGDEGASSEEDESTWKSYHVTKSKSRKKKLPNDPEAVAEEEERRALELEEVKRLQAKARSKLVSSDYSSYLDYASEEEVLATEATKKLNQERAASSHSTIVREFDSEPEAVAYLLKTKPECLALLNDFRRSLVVLSELQDKISSPSESSESDKDQEKQEFNKAIDFLHYHVLSTYVSTTAFYMHLSLHVPPPAPTLVASVTKSLIDLRNTLNLMEQVGLIGDSSSSDQLTLDDSGPYDGQSPTSEFDKELRELLFDQLNPDDSLSLYSSDEGPGNKRLKVSTSKASATPAADEDQDSARSKSKKPKKKNKKSSKNGSQIEVEDPNELLKNLPPRPSTPKFLQSSEHDDRHDIDFLESTSLSEREATEKEKKKKSLRFYTAKIDAKGKRREKALVGTGVASGDSDLPYITKESQRREFLKKQDHTIADHEDESGDFGEGFDDDQPDMSLDRDDELDYYDTIKELKLSAKKSKKAQYDEKRLAERDALMADGEGEGASGPREISRQILKNKGLTPKRAKENRNPRVKKRKRFDKAQQKISTQRPTFKPDQAAQSRTLNGYQGEKSGVKVGVVKSRKL</sequence>
<evidence type="ECO:0000313" key="7">
    <source>
        <dbReference type="Proteomes" id="UP000235392"/>
    </source>
</evidence>
<feature type="compositionally biased region" description="Basic residues" evidence="4">
    <location>
        <begin position="467"/>
        <end position="480"/>
    </location>
</feature>
<feature type="compositionally biased region" description="Low complexity" evidence="4">
    <location>
        <begin position="732"/>
        <end position="742"/>
    </location>
</feature>
<dbReference type="Proteomes" id="UP000235392">
    <property type="component" value="Unassembled WGS sequence"/>
</dbReference>
<dbReference type="EMBL" id="PGCI01000901">
    <property type="protein sequence ID" value="PLW11992.1"/>
    <property type="molecule type" value="Genomic_DNA"/>
</dbReference>
<feature type="compositionally biased region" description="Acidic residues" evidence="4">
    <location>
        <begin position="39"/>
        <end position="53"/>
    </location>
</feature>
<dbReference type="InterPro" id="IPR018972">
    <property type="entry name" value="Sas10_C_dom"/>
</dbReference>
<protein>
    <recommendedName>
        <fullName evidence="5">Sas10 C-terminal domain-containing protein</fullName>
    </recommendedName>
</protein>
<feature type="region of interest" description="Disordered" evidence="4">
    <location>
        <begin position="1"/>
        <end position="210"/>
    </location>
</feature>
<dbReference type="Pfam" id="PF09368">
    <property type="entry name" value="Sas10"/>
    <property type="match status" value="1"/>
</dbReference>
<dbReference type="PANTHER" id="PTHR13237:SF8">
    <property type="entry name" value="SOMETHING ABOUT SILENCING PROTEIN 10"/>
    <property type="match status" value="1"/>
</dbReference>
<feature type="compositionally biased region" description="Basic and acidic residues" evidence="4">
    <location>
        <begin position="152"/>
        <end position="170"/>
    </location>
</feature>
<reference evidence="6 7" key="1">
    <citation type="submission" date="2017-11" db="EMBL/GenBank/DDBJ databases">
        <title>De novo assembly and phasing of dikaryotic genomes from two isolates of Puccinia coronata f. sp. avenae, the causal agent of oat crown rust.</title>
        <authorList>
            <person name="Miller M.E."/>
            <person name="Zhang Y."/>
            <person name="Omidvar V."/>
            <person name="Sperschneider J."/>
            <person name="Schwessinger B."/>
            <person name="Raley C."/>
            <person name="Palmer J.M."/>
            <person name="Garnica D."/>
            <person name="Upadhyaya N."/>
            <person name="Rathjen J."/>
            <person name="Taylor J.M."/>
            <person name="Park R.F."/>
            <person name="Dodds P.N."/>
            <person name="Hirsch C.D."/>
            <person name="Kianian S.F."/>
            <person name="Figueroa M."/>
        </authorList>
    </citation>
    <scope>NUCLEOTIDE SEQUENCE [LARGE SCALE GENOMIC DNA]</scope>
    <source>
        <strain evidence="6">12SD80</strain>
    </source>
</reference>
<proteinExistence type="inferred from homology"/>
<feature type="compositionally biased region" description="Low complexity" evidence="4">
    <location>
        <begin position="390"/>
        <end position="401"/>
    </location>
</feature>
<feature type="region of interest" description="Disordered" evidence="4">
    <location>
        <begin position="590"/>
        <end position="619"/>
    </location>
</feature>
<feature type="domain" description="Sas10 C-terminal" evidence="5">
    <location>
        <begin position="663"/>
        <end position="742"/>
    </location>
</feature>
<feature type="region of interest" description="Disordered" evidence="4">
    <location>
        <begin position="651"/>
        <end position="742"/>
    </location>
</feature>
<dbReference type="GO" id="GO:0032040">
    <property type="term" value="C:small-subunit processome"/>
    <property type="evidence" value="ECO:0007669"/>
    <property type="project" value="TreeGrafter"/>
</dbReference>
<comment type="caution">
    <text evidence="6">The sequence shown here is derived from an EMBL/GenBank/DDBJ whole genome shotgun (WGS) entry which is preliminary data.</text>
</comment>
<organism evidence="6 7">
    <name type="scientific">Puccinia coronata f. sp. avenae</name>
    <dbReference type="NCBI Taxonomy" id="200324"/>
    <lineage>
        <taxon>Eukaryota</taxon>
        <taxon>Fungi</taxon>
        <taxon>Dikarya</taxon>
        <taxon>Basidiomycota</taxon>
        <taxon>Pucciniomycotina</taxon>
        <taxon>Pucciniomycetes</taxon>
        <taxon>Pucciniales</taxon>
        <taxon>Pucciniaceae</taxon>
        <taxon>Puccinia</taxon>
    </lineage>
</organism>
<evidence type="ECO:0000256" key="1">
    <source>
        <dbReference type="ARBA" id="ARBA00004123"/>
    </source>
</evidence>
<evidence type="ECO:0000313" key="6">
    <source>
        <dbReference type="EMBL" id="PLW11992.1"/>
    </source>
</evidence>